<dbReference type="RefSeq" id="WP_012059022.1">
    <property type="nucleotide sequence ID" value="NZ_CP073279.1"/>
</dbReference>
<protein>
    <submittedName>
        <fullName evidence="3">Uncharacterized protein</fullName>
    </submittedName>
</protein>
<evidence type="ECO:0000313" key="4">
    <source>
        <dbReference type="Proteomes" id="UP000631418"/>
    </source>
</evidence>
<organism evidence="3 4">
    <name type="scientific">Clostridium beijerinckii</name>
    <name type="common">Clostridium MP</name>
    <dbReference type="NCBI Taxonomy" id="1520"/>
    <lineage>
        <taxon>Bacteria</taxon>
        <taxon>Bacillati</taxon>
        <taxon>Bacillota</taxon>
        <taxon>Clostridia</taxon>
        <taxon>Eubacteriales</taxon>
        <taxon>Clostridiaceae</taxon>
        <taxon>Clostridium</taxon>
    </lineage>
</organism>
<comment type="caution">
    <text evidence="3">The sequence shown here is derived from an EMBL/GenBank/DDBJ whole genome shotgun (WGS) entry which is preliminary data.</text>
</comment>
<reference evidence="3" key="1">
    <citation type="submission" date="2020-11" db="EMBL/GenBank/DDBJ databases">
        <authorList>
            <person name="Thieme N."/>
            <person name="Liebl W."/>
            <person name="Zverlov V."/>
        </authorList>
    </citation>
    <scope>NUCLEOTIDE SEQUENCE</scope>
    <source>
        <strain evidence="3">NT08</strain>
    </source>
</reference>
<keyword evidence="2" id="KW-0812">Transmembrane</keyword>
<dbReference type="EMBL" id="JADOEF010000001">
    <property type="protein sequence ID" value="MBF7810396.1"/>
    <property type="molecule type" value="Genomic_DNA"/>
</dbReference>
<keyword evidence="2" id="KW-0472">Membrane</keyword>
<feature type="region of interest" description="Disordered" evidence="1">
    <location>
        <begin position="83"/>
        <end position="180"/>
    </location>
</feature>
<gene>
    <name evidence="3" type="ORF">IS491_17390</name>
</gene>
<evidence type="ECO:0000256" key="2">
    <source>
        <dbReference type="SAM" id="Phobius"/>
    </source>
</evidence>
<feature type="compositionally biased region" description="Low complexity" evidence="1">
    <location>
        <begin position="137"/>
        <end position="175"/>
    </location>
</feature>
<feature type="transmembrane region" description="Helical" evidence="2">
    <location>
        <begin position="12"/>
        <end position="40"/>
    </location>
</feature>
<feature type="transmembrane region" description="Helical" evidence="2">
    <location>
        <begin position="52"/>
        <end position="71"/>
    </location>
</feature>
<dbReference type="AlphaFoldDB" id="A0AAE2RUL7"/>
<evidence type="ECO:0000256" key="1">
    <source>
        <dbReference type="SAM" id="MobiDB-lite"/>
    </source>
</evidence>
<proteinExistence type="predicted"/>
<dbReference type="Proteomes" id="UP000631418">
    <property type="component" value="Unassembled WGS sequence"/>
</dbReference>
<name>A0AAE2RUL7_CLOBE</name>
<feature type="compositionally biased region" description="Low complexity" evidence="1">
    <location>
        <begin position="88"/>
        <end position="97"/>
    </location>
</feature>
<accession>A0AAE2RUL7</accession>
<keyword evidence="2" id="KW-1133">Transmembrane helix</keyword>
<feature type="compositionally biased region" description="Basic and acidic residues" evidence="1">
    <location>
        <begin position="99"/>
        <end position="134"/>
    </location>
</feature>
<sequence>MKFYQTKVFKIVMSLIALAIIFKYSFLIFLSGAGLIVYLNKKNLKFRSFPKTGKIILSSVLILLTFLIIGIKNAPTTNKTIASNSKVETTTESTSSSDKPSEQQEAKIKEDSKPEVKDENTAVDSKLNEDKTKSVDNSSASAAPSTTSNSNNSTKSSGYTSTSSSSTNNATSANSGDENTVVYYVPGSNVYHLSKSDGTLSRSKNIQEITLKEAKAKGMHQSKSKADS</sequence>
<evidence type="ECO:0000313" key="3">
    <source>
        <dbReference type="EMBL" id="MBF7810396.1"/>
    </source>
</evidence>